<evidence type="ECO:0000256" key="1">
    <source>
        <dbReference type="ARBA" id="ARBA00023015"/>
    </source>
</evidence>
<keyword evidence="1" id="KW-0805">Transcription regulation</keyword>
<dbReference type="InterPro" id="IPR039422">
    <property type="entry name" value="MarR/SlyA-like"/>
</dbReference>
<protein>
    <submittedName>
        <fullName evidence="5">Transcriptional regulator, MarR family</fullName>
    </submittedName>
</protein>
<dbReference type="eggNOG" id="COG1846">
    <property type="taxonomic scope" value="Bacteria"/>
</dbReference>
<dbReference type="InterPro" id="IPR036390">
    <property type="entry name" value="WH_DNA-bd_sf"/>
</dbReference>
<dbReference type="PANTHER" id="PTHR33164">
    <property type="entry name" value="TRANSCRIPTIONAL REGULATOR, MARR FAMILY"/>
    <property type="match status" value="1"/>
</dbReference>
<accession>W0PEQ1</accession>
<dbReference type="InterPro" id="IPR000835">
    <property type="entry name" value="HTH_MarR-typ"/>
</dbReference>
<sequence length="167" mass="18911">MSISTNNATPDFGRLLLSLSGQLSRQWRKVLDRRLQPMGLTEATWLPLLYIARATEPMRQKDLAAQMGLDSSSVVRLLDGLQTAGYIQRLEGTDRREKIIHLTDSGRQTVSSVERVVKEGRRRLFQDIDAAELETTRSVLQQLLVTLDSRDDAFWSDRDGSDSHAKK</sequence>
<dbReference type="Gene3D" id="1.10.10.10">
    <property type="entry name" value="Winged helix-like DNA-binding domain superfamily/Winged helix DNA-binding domain"/>
    <property type="match status" value="1"/>
</dbReference>
<evidence type="ECO:0000259" key="4">
    <source>
        <dbReference type="PROSITE" id="PS50995"/>
    </source>
</evidence>
<evidence type="ECO:0000256" key="3">
    <source>
        <dbReference type="ARBA" id="ARBA00023163"/>
    </source>
</evidence>
<dbReference type="OrthoDB" id="6002259at2"/>
<dbReference type="InterPro" id="IPR036388">
    <property type="entry name" value="WH-like_DNA-bd_sf"/>
</dbReference>
<dbReference type="KEGG" id="amim:MIM_c19270"/>
<feature type="domain" description="HTH marR-type" evidence="4">
    <location>
        <begin position="9"/>
        <end position="145"/>
    </location>
</feature>
<evidence type="ECO:0000313" key="5">
    <source>
        <dbReference type="EMBL" id="AHG64007.1"/>
    </source>
</evidence>
<dbReference type="PRINTS" id="PR00598">
    <property type="entry name" value="HTHMARR"/>
</dbReference>
<dbReference type="HOGENOM" id="CLU_083287_18_2_4"/>
<dbReference type="GO" id="GO:0003677">
    <property type="term" value="F:DNA binding"/>
    <property type="evidence" value="ECO:0007669"/>
    <property type="project" value="UniProtKB-KW"/>
</dbReference>
<reference evidence="5 6" key="1">
    <citation type="journal article" date="2014" name="Microbiology">
        <title>Unravelling the complete genome sequence of Advenella mimigardefordensis strain DPN7T and novel insights in the catabolism of the xenobiotic polythioester precursor 3,3'-dithiodipropionate.</title>
        <authorList>
            <person name="Wubbeler J.H."/>
            <person name="Hiessl S."/>
            <person name="Schuldes J."/>
            <person name="Thurmer A."/>
            <person name="Daniel R."/>
            <person name="Steinbuchel A."/>
        </authorList>
    </citation>
    <scope>NUCLEOTIDE SEQUENCE [LARGE SCALE GENOMIC DNA]</scope>
    <source>
        <strain evidence="6">DSM 17166 / LMG 22922 / DPN7</strain>
    </source>
</reference>
<keyword evidence="3" id="KW-0804">Transcription</keyword>
<evidence type="ECO:0000256" key="2">
    <source>
        <dbReference type="ARBA" id="ARBA00023125"/>
    </source>
</evidence>
<keyword evidence="6" id="KW-1185">Reference proteome</keyword>
<dbReference type="GO" id="GO:0003700">
    <property type="term" value="F:DNA-binding transcription factor activity"/>
    <property type="evidence" value="ECO:0007669"/>
    <property type="project" value="InterPro"/>
</dbReference>
<dbReference type="SMART" id="SM00347">
    <property type="entry name" value="HTH_MARR"/>
    <property type="match status" value="1"/>
</dbReference>
<dbReference type="RefSeq" id="WP_025372642.1">
    <property type="nucleotide sequence ID" value="NZ_CP003915.1"/>
</dbReference>
<dbReference type="PATRIC" id="fig|1247726.3.peg.2125"/>
<gene>
    <name evidence="5" type="ORF">MIM_c19270</name>
</gene>
<dbReference type="Pfam" id="PF12802">
    <property type="entry name" value="MarR_2"/>
    <property type="match status" value="1"/>
</dbReference>
<dbReference type="STRING" id="1247726.MIM_c19270"/>
<keyword evidence="2" id="KW-0238">DNA-binding</keyword>
<dbReference type="SUPFAM" id="SSF46785">
    <property type="entry name" value="Winged helix' DNA-binding domain"/>
    <property type="match status" value="1"/>
</dbReference>
<evidence type="ECO:0000313" key="6">
    <source>
        <dbReference type="Proteomes" id="UP000019095"/>
    </source>
</evidence>
<organism evidence="5 6">
    <name type="scientific">Advenella mimigardefordensis (strain DSM 17166 / LMG 22922 / DPN7)</name>
    <dbReference type="NCBI Taxonomy" id="1247726"/>
    <lineage>
        <taxon>Bacteria</taxon>
        <taxon>Pseudomonadati</taxon>
        <taxon>Pseudomonadota</taxon>
        <taxon>Betaproteobacteria</taxon>
        <taxon>Burkholderiales</taxon>
        <taxon>Alcaligenaceae</taxon>
    </lineage>
</organism>
<proteinExistence type="predicted"/>
<dbReference type="Proteomes" id="UP000019095">
    <property type="component" value="Chromosome"/>
</dbReference>
<dbReference type="AlphaFoldDB" id="W0PEQ1"/>
<dbReference type="EMBL" id="CP003915">
    <property type="protein sequence ID" value="AHG64007.1"/>
    <property type="molecule type" value="Genomic_DNA"/>
</dbReference>
<dbReference type="PANTHER" id="PTHR33164:SF64">
    <property type="entry name" value="TRANSCRIPTIONAL REGULATOR SLYA"/>
    <property type="match status" value="1"/>
</dbReference>
<dbReference type="GO" id="GO:0006950">
    <property type="term" value="P:response to stress"/>
    <property type="evidence" value="ECO:0007669"/>
    <property type="project" value="TreeGrafter"/>
</dbReference>
<dbReference type="PROSITE" id="PS50995">
    <property type="entry name" value="HTH_MARR_2"/>
    <property type="match status" value="1"/>
</dbReference>
<name>W0PEQ1_ADVMD</name>